<dbReference type="GO" id="GO:0016784">
    <property type="term" value="F:3-mercaptopyruvate sulfurtransferase activity"/>
    <property type="evidence" value="ECO:0007669"/>
    <property type="project" value="UniProtKB-EC"/>
</dbReference>
<feature type="domain" description="Rhodanese" evidence="3">
    <location>
        <begin position="172"/>
        <end position="277"/>
    </location>
</feature>
<dbReference type="InterPro" id="IPR036873">
    <property type="entry name" value="Rhodanese-like_dom_sf"/>
</dbReference>
<dbReference type="AlphaFoldDB" id="A0A0X2NPI9"/>
<dbReference type="Pfam" id="PF00581">
    <property type="entry name" value="Rhodanese"/>
    <property type="match status" value="2"/>
</dbReference>
<dbReference type="InterPro" id="IPR001307">
    <property type="entry name" value="Thiosulphate_STrfase_CS"/>
</dbReference>
<dbReference type="InterPro" id="IPR001763">
    <property type="entry name" value="Rhodanese-like_dom"/>
</dbReference>
<dbReference type="CDD" id="cd01448">
    <property type="entry name" value="TST_Repeat_1"/>
    <property type="match status" value="1"/>
</dbReference>
<organism evidence="4 5">
    <name type="scientific">Corynebacterium variabile</name>
    <dbReference type="NCBI Taxonomy" id="1727"/>
    <lineage>
        <taxon>Bacteria</taxon>
        <taxon>Bacillati</taxon>
        <taxon>Actinomycetota</taxon>
        <taxon>Actinomycetes</taxon>
        <taxon>Mycobacteriales</taxon>
        <taxon>Corynebacteriaceae</taxon>
        <taxon>Corynebacterium</taxon>
    </lineage>
</organism>
<dbReference type="PROSITE" id="PS50206">
    <property type="entry name" value="RHODANESE_3"/>
    <property type="match status" value="2"/>
</dbReference>
<proteinExistence type="predicted"/>
<feature type="domain" description="Rhodanese" evidence="3">
    <location>
        <begin position="15"/>
        <end position="133"/>
    </location>
</feature>
<dbReference type="Proteomes" id="UP000182498">
    <property type="component" value="Unassembled WGS sequence"/>
</dbReference>
<dbReference type="EC" id="2.8.1.2" evidence="4"/>
<sequence length="287" mass="29841">MTLITATALRDLLTTEAPVRVLDVRWTLAHPDGQDAFAAGHIPGAQYVDLDSQLSDHSRTGLGRHPLPTGSALQESLRSLGVSDGDTVVVYDDAQAAGSSRAWWTLTAAGVSDVRVLDGGWAAWQADGGESETGTGRTPTPGDVTVTRDDLYDGARRVLTEEQVSHTGGLGVLLDARAPERYRGETEPIDPVAGHIPGAANLPSTAVLDEEGRFLPADQLREVFAGVGVAEGDGDPVSGAYCGSGVSAAVLVAAADSVGINLALFPGSWSQWSQDLVHRSASHTGLD</sequence>
<accession>A0A0X2NPI9</accession>
<keyword evidence="1 4" id="KW-0808">Transferase</keyword>
<dbReference type="EMBL" id="FAUH01000023">
    <property type="protein sequence ID" value="CUU67385.1"/>
    <property type="molecule type" value="Genomic_DNA"/>
</dbReference>
<dbReference type="OMA" id="LLDVRWQ"/>
<dbReference type="PANTHER" id="PTHR11364:SF27">
    <property type="entry name" value="SULFURTRANSFERASE"/>
    <property type="match status" value="1"/>
</dbReference>
<dbReference type="OrthoDB" id="9770030at2"/>
<keyword evidence="2" id="KW-0677">Repeat</keyword>
<evidence type="ECO:0000256" key="1">
    <source>
        <dbReference type="ARBA" id="ARBA00022679"/>
    </source>
</evidence>
<dbReference type="RefSeq" id="WP_014009541.1">
    <property type="nucleotide sequence ID" value="NZ_FAUH01000023.1"/>
</dbReference>
<gene>
    <name evidence="4" type="ORF">CVAR292_02747</name>
</gene>
<evidence type="ECO:0000313" key="5">
    <source>
        <dbReference type="Proteomes" id="UP000182498"/>
    </source>
</evidence>
<keyword evidence="5" id="KW-1185">Reference proteome</keyword>
<evidence type="ECO:0000259" key="3">
    <source>
        <dbReference type="PROSITE" id="PS50206"/>
    </source>
</evidence>
<dbReference type="GO" id="GO:0004792">
    <property type="term" value="F:thiosulfate-cyanide sulfurtransferase activity"/>
    <property type="evidence" value="ECO:0007669"/>
    <property type="project" value="UniProtKB-EC"/>
</dbReference>
<evidence type="ECO:0000313" key="4">
    <source>
        <dbReference type="EMBL" id="CUU67385.1"/>
    </source>
</evidence>
<name>A0A0X2NPI9_9CORY</name>
<dbReference type="Gene3D" id="3.40.250.10">
    <property type="entry name" value="Rhodanese-like domain"/>
    <property type="match status" value="2"/>
</dbReference>
<dbReference type="PANTHER" id="PTHR11364">
    <property type="entry name" value="THIOSULFATE SULFERTANSFERASE"/>
    <property type="match status" value="1"/>
</dbReference>
<dbReference type="SMART" id="SM00450">
    <property type="entry name" value="RHOD"/>
    <property type="match status" value="2"/>
</dbReference>
<dbReference type="EC" id="2.8.1.1" evidence="4"/>
<protein>
    <submittedName>
        <fullName evidence="4">Rhodanese-related sulfurtransferase</fullName>
        <ecNumber evidence="4">2.8.1.1</ecNumber>
        <ecNumber evidence="4">2.8.1.2</ecNumber>
    </submittedName>
</protein>
<reference evidence="5" key="1">
    <citation type="submission" date="2015-11" db="EMBL/GenBank/DDBJ databases">
        <authorList>
            <person name="Dugat-Bony E."/>
        </authorList>
    </citation>
    <scope>NUCLEOTIDE SEQUENCE [LARGE SCALE GENOMIC DNA]</scope>
    <source>
        <strain evidence="5">Mu292</strain>
    </source>
</reference>
<dbReference type="PROSITE" id="PS00380">
    <property type="entry name" value="RHODANESE_1"/>
    <property type="match status" value="1"/>
</dbReference>
<dbReference type="InterPro" id="IPR045078">
    <property type="entry name" value="TST/MPST-like"/>
</dbReference>
<dbReference type="SUPFAM" id="SSF52821">
    <property type="entry name" value="Rhodanese/Cell cycle control phosphatase"/>
    <property type="match status" value="2"/>
</dbReference>
<evidence type="ECO:0000256" key="2">
    <source>
        <dbReference type="ARBA" id="ARBA00022737"/>
    </source>
</evidence>